<keyword evidence="9" id="KW-1185">Reference proteome</keyword>
<dbReference type="AlphaFoldDB" id="A0A2V1DBS2"/>
<feature type="coiled-coil region" evidence="6">
    <location>
        <begin position="367"/>
        <end position="401"/>
    </location>
</feature>
<dbReference type="GO" id="GO:0000981">
    <property type="term" value="F:DNA-binding transcription factor activity, RNA polymerase II-specific"/>
    <property type="evidence" value="ECO:0007669"/>
    <property type="project" value="InterPro"/>
</dbReference>
<proteinExistence type="predicted"/>
<dbReference type="Gene3D" id="4.10.240.10">
    <property type="entry name" value="Zn(2)-C6 fungal-type DNA-binding domain"/>
    <property type="match status" value="1"/>
</dbReference>
<evidence type="ECO:0008006" key="10">
    <source>
        <dbReference type="Google" id="ProtNLM"/>
    </source>
</evidence>
<dbReference type="OrthoDB" id="1600564at2759"/>
<dbReference type="PANTHER" id="PTHR31845">
    <property type="entry name" value="FINGER DOMAIN PROTEIN, PUTATIVE-RELATED"/>
    <property type="match status" value="1"/>
</dbReference>
<feature type="compositionally biased region" description="Low complexity" evidence="7">
    <location>
        <begin position="132"/>
        <end position="145"/>
    </location>
</feature>
<dbReference type="InterPro" id="IPR051089">
    <property type="entry name" value="prtT"/>
</dbReference>
<keyword evidence="5" id="KW-0539">Nucleus</keyword>
<dbReference type="GO" id="GO:0000976">
    <property type="term" value="F:transcription cis-regulatory region binding"/>
    <property type="evidence" value="ECO:0007669"/>
    <property type="project" value="TreeGrafter"/>
</dbReference>
<evidence type="ECO:0000256" key="2">
    <source>
        <dbReference type="ARBA" id="ARBA00023015"/>
    </source>
</evidence>
<evidence type="ECO:0000313" key="8">
    <source>
        <dbReference type="EMBL" id="PVH94604.1"/>
    </source>
</evidence>
<dbReference type="PANTHER" id="PTHR31845:SF32">
    <property type="entry name" value="MISCELLANEOUS ZN(II)2CYS6 TRANSCRIPTION FACTOR (EUROFUNG)-RELATED"/>
    <property type="match status" value="1"/>
</dbReference>
<gene>
    <name evidence="8" type="ORF">DM02DRAFT_618496</name>
</gene>
<dbReference type="CDD" id="cd12148">
    <property type="entry name" value="fungal_TF_MHR"/>
    <property type="match status" value="1"/>
</dbReference>
<evidence type="ECO:0000256" key="6">
    <source>
        <dbReference type="SAM" id="Coils"/>
    </source>
</evidence>
<dbReference type="STRING" id="97972.A0A2V1DBS2"/>
<organism evidence="8 9">
    <name type="scientific">Periconia macrospinosa</name>
    <dbReference type="NCBI Taxonomy" id="97972"/>
    <lineage>
        <taxon>Eukaryota</taxon>
        <taxon>Fungi</taxon>
        <taxon>Dikarya</taxon>
        <taxon>Ascomycota</taxon>
        <taxon>Pezizomycotina</taxon>
        <taxon>Dothideomycetes</taxon>
        <taxon>Pleosporomycetidae</taxon>
        <taxon>Pleosporales</taxon>
        <taxon>Massarineae</taxon>
        <taxon>Periconiaceae</taxon>
        <taxon>Periconia</taxon>
    </lineage>
</organism>
<keyword evidence="6" id="KW-0175">Coiled coil</keyword>
<evidence type="ECO:0000256" key="1">
    <source>
        <dbReference type="ARBA" id="ARBA00004123"/>
    </source>
</evidence>
<dbReference type="GO" id="GO:0005634">
    <property type="term" value="C:nucleus"/>
    <property type="evidence" value="ECO:0007669"/>
    <property type="project" value="UniProtKB-SubCell"/>
</dbReference>
<comment type="subcellular location">
    <subcellularLocation>
        <location evidence="1">Nucleus</location>
    </subcellularLocation>
</comment>
<evidence type="ECO:0000256" key="4">
    <source>
        <dbReference type="ARBA" id="ARBA00023163"/>
    </source>
</evidence>
<dbReference type="EMBL" id="KZ805527">
    <property type="protein sequence ID" value="PVH94604.1"/>
    <property type="molecule type" value="Genomic_DNA"/>
</dbReference>
<evidence type="ECO:0000313" key="9">
    <source>
        <dbReference type="Proteomes" id="UP000244855"/>
    </source>
</evidence>
<dbReference type="InterPro" id="IPR036864">
    <property type="entry name" value="Zn2-C6_fun-type_DNA-bd_sf"/>
</dbReference>
<evidence type="ECO:0000256" key="7">
    <source>
        <dbReference type="SAM" id="MobiDB-lite"/>
    </source>
</evidence>
<reference evidence="8 9" key="1">
    <citation type="journal article" date="2018" name="Sci. Rep.">
        <title>Comparative genomics provides insights into the lifestyle and reveals functional heterogeneity of dark septate endophytic fungi.</title>
        <authorList>
            <person name="Knapp D.G."/>
            <person name="Nemeth J.B."/>
            <person name="Barry K."/>
            <person name="Hainaut M."/>
            <person name="Henrissat B."/>
            <person name="Johnson J."/>
            <person name="Kuo A."/>
            <person name="Lim J.H.P."/>
            <person name="Lipzen A."/>
            <person name="Nolan M."/>
            <person name="Ohm R.A."/>
            <person name="Tamas L."/>
            <person name="Grigoriev I.V."/>
            <person name="Spatafora J.W."/>
            <person name="Nagy L.G."/>
            <person name="Kovacs G.M."/>
        </authorList>
    </citation>
    <scope>NUCLEOTIDE SEQUENCE [LARGE SCALE GENOMIC DNA]</scope>
    <source>
        <strain evidence="8 9">DSE2036</strain>
    </source>
</reference>
<dbReference type="Proteomes" id="UP000244855">
    <property type="component" value="Unassembled WGS sequence"/>
</dbReference>
<feature type="region of interest" description="Disordered" evidence="7">
    <location>
        <begin position="110"/>
        <end position="146"/>
    </location>
</feature>
<name>A0A2V1DBS2_9PLEO</name>
<keyword evidence="2" id="KW-0805">Transcription regulation</keyword>
<dbReference type="GO" id="GO:0008270">
    <property type="term" value="F:zinc ion binding"/>
    <property type="evidence" value="ECO:0007669"/>
    <property type="project" value="InterPro"/>
</dbReference>
<keyword evidence="4" id="KW-0804">Transcription</keyword>
<sequence length="609" mass="67515">MIPHTSGPKSSAAYGHACSNCVKAKCKCVPRDDGNSCERCHRLVKECHPSTSVRKRAAKRPNPCASKTSKLEDKLDNLVSLLQAQHNPNSNRTTPSPAFNQLGQFTTELPSRLGKLSGPSDDQKDSSNTYLPSPSATSPPSSCQSRQFDAGQVIDLFTKNFLVHFPFLHIPKEQPIDKFIRERPMTFEAISVLCEFSGERQKARAKSLREQIALRVIARSERGIDLLLATLACTIWQVFFTSARPDTGMWSSICGALIKDMRLVKNNVPFCISKVPPLYDMPESKEASSDEERRAIIACYIINAIVSAYIKPEPLPWSPYVEEICRALMLNQEISGDRILIALVRVYKISIEASKVIKSTSEAPHEVSAALMQVKLLRTMLEQAENELGQDERQSRAVQTSLHTTSTLVHEAIVIIASTFNNTTPMPDPSINLQCITYLSACLHSCKSALESFTGMRFGNVNLSMVFAWMHALQILFKLSVLDYPNWDRSVSRATADPVHYISRSLVMMQAAHEELRELGGSSETTFSKAPEIMKAKIGVWKEQLDHYDAMAAATTSMPISTSSSSIPAMEGGLGQSSFDSGNLAMGFDFMDTSWLTFSDEMFFPNIFA</sequence>
<evidence type="ECO:0000256" key="5">
    <source>
        <dbReference type="ARBA" id="ARBA00023242"/>
    </source>
</evidence>
<protein>
    <recommendedName>
        <fullName evidence="10">Zn(2)-C6 fungal-type domain-containing protein</fullName>
    </recommendedName>
</protein>
<accession>A0A2V1DBS2</accession>
<keyword evidence="3" id="KW-0238">DNA-binding</keyword>
<evidence type="ECO:0000256" key="3">
    <source>
        <dbReference type="ARBA" id="ARBA00023125"/>
    </source>
</evidence>